<comment type="caution">
    <text evidence="1">The sequence shown here is derived from an EMBL/GenBank/DDBJ whole genome shotgun (WGS) entry which is preliminary data.</text>
</comment>
<evidence type="ECO:0000313" key="3">
    <source>
        <dbReference type="Proteomes" id="UP000663832"/>
    </source>
</evidence>
<accession>A0A815P3P2</accession>
<reference evidence="1" key="1">
    <citation type="submission" date="2021-02" db="EMBL/GenBank/DDBJ databases">
        <authorList>
            <person name="Nowell W R."/>
        </authorList>
    </citation>
    <scope>NUCLEOTIDE SEQUENCE</scope>
</reference>
<dbReference type="AlphaFoldDB" id="A0A815P3P2"/>
<evidence type="ECO:0000313" key="4">
    <source>
        <dbReference type="Proteomes" id="UP000663877"/>
    </source>
</evidence>
<dbReference type="InterPro" id="IPR013783">
    <property type="entry name" value="Ig-like_fold"/>
</dbReference>
<evidence type="ECO:0008006" key="5">
    <source>
        <dbReference type="Google" id="ProtNLM"/>
    </source>
</evidence>
<proteinExistence type="predicted"/>
<keyword evidence="3" id="KW-1185">Reference proteome</keyword>
<evidence type="ECO:0000313" key="1">
    <source>
        <dbReference type="EMBL" id="CAF1443728.1"/>
    </source>
</evidence>
<dbReference type="EMBL" id="CAJNOM010002187">
    <property type="protein sequence ID" value="CAF1628593.1"/>
    <property type="molecule type" value="Genomic_DNA"/>
</dbReference>
<dbReference type="Gene3D" id="2.60.40.10">
    <property type="entry name" value="Immunoglobulins"/>
    <property type="match status" value="1"/>
</dbReference>
<protein>
    <recommendedName>
        <fullName evidence="5">Fibronectin type-III domain-containing protein</fullName>
    </recommendedName>
</protein>
<evidence type="ECO:0000313" key="2">
    <source>
        <dbReference type="EMBL" id="CAF1628593.1"/>
    </source>
</evidence>
<gene>
    <name evidence="1" type="ORF">BJG266_LOCUS40040</name>
    <name evidence="2" type="ORF">QVE165_LOCUS56923</name>
</gene>
<sequence length="103" mass="11503">MVDTCGIICEPPTPSFIQHKCEASGGDFDIEWESIESKPPIPAYVLELGQNHTNFNEVYRGLETKYRHQYLEPSTSYTLRLRACQGNAVGNVAHLEMTTLSVG</sequence>
<dbReference type="InterPro" id="IPR036116">
    <property type="entry name" value="FN3_sf"/>
</dbReference>
<dbReference type="EMBL" id="CAJNOI010001858">
    <property type="protein sequence ID" value="CAF1443728.1"/>
    <property type="molecule type" value="Genomic_DNA"/>
</dbReference>
<organism evidence="1 4">
    <name type="scientific">Adineta steineri</name>
    <dbReference type="NCBI Taxonomy" id="433720"/>
    <lineage>
        <taxon>Eukaryota</taxon>
        <taxon>Metazoa</taxon>
        <taxon>Spiralia</taxon>
        <taxon>Gnathifera</taxon>
        <taxon>Rotifera</taxon>
        <taxon>Eurotatoria</taxon>
        <taxon>Bdelloidea</taxon>
        <taxon>Adinetida</taxon>
        <taxon>Adinetidae</taxon>
        <taxon>Adineta</taxon>
    </lineage>
</organism>
<dbReference type="Proteomes" id="UP000663832">
    <property type="component" value="Unassembled WGS sequence"/>
</dbReference>
<dbReference type="SUPFAM" id="SSF49265">
    <property type="entry name" value="Fibronectin type III"/>
    <property type="match status" value="1"/>
</dbReference>
<name>A0A815P3P2_9BILA</name>
<dbReference type="Proteomes" id="UP000663877">
    <property type="component" value="Unassembled WGS sequence"/>
</dbReference>